<sequence length="65" mass="7495">MFEFEAMEAYNDYRRTGIPTMRNPQNTVVGFVNRFPYALSETSSNSANVPQINIYKDKVWWAGGN</sequence>
<organism evidence="1">
    <name type="scientific">bioreactor metagenome</name>
    <dbReference type="NCBI Taxonomy" id="1076179"/>
    <lineage>
        <taxon>unclassified sequences</taxon>
        <taxon>metagenomes</taxon>
        <taxon>ecological metagenomes</taxon>
    </lineage>
</organism>
<reference evidence="1" key="1">
    <citation type="submission" date="2019-08" db="EMBL/GenBank/DDBJ databases">
        <authorList>
            <person name="Kucharzyk K."/>
            <person name="Murdoch R.W."/>
            <person name="Higgins S."/>
            <person name="Loffler F."/>
        </authorList>
    </citation>
    <scope>NUCLEOTIDE SEQUENCE</scope>
</reference>
<dbReference type="InterPro" id="IPR011990">
    <property type="entry name" value="TPR-like_helical_dom_sf"/>
</dbReference>
<dbReference type="EMBL" id="VSSQ01081310">
    <property type="protein sequence ID" value="MPN30260.1"/>
    <property type="molecule type" value="Genomic_DNA"/>
</dbReference>
<dbReference type="Gene3D" id="1.25.40.390">
    <property type="match status" value="1"/>
</dbReference>
<protein>
    <recommendedName>
        <fullName evidence="2">RagB/SusD domain-containing protein</fullName>
    </recommendedName>
</protein>
<comment type="caution">
    <text evidence="1">The sequence shown here is derived from an EMBL/GenBank/DDBJ whole genome shotgun (WGS) entry which is preliminary data.</text>
</comment>
<gene>
    <name evidence="1" type="ORF">SDC9_177723</name>
</gene>
<evidence type="ECO:0000313" key="1">
    <source>
        <dbReference type="EMBL" id="MPN30260.1"/>
    </source>
</evidence>
<name>A0A645GV94_9ZZZZ</name>
<accession>A0A645GV94</accession>
<proteinExistence type="predicted"/>
<evidence type="ECO:0008006" key="2">
    <source>
        <dbReference type="Google" id="ProtNLM"/>
    </source>
</evidence>
<dbReference type="AlphaFoldDB" id="A0A645GV94"/>
<dbReference type="SUPFAM" id="SSF48452">
    <property type="entry name" value="TPR-like"/>
    <property type="match status" value="1"/>
</dbReference>